<evidence type="ECO:0000313" key="3">
    <source>
        <dbReference type="EMBL" id="KAJ7223003.1"/>
    </source>
</evidence>
<dbReference type="Proteomes" id="UP001219525">
    <property type="component" value="Unassembled WGS sequence"/>
</dbReference>
<gene>
    <name evidence="3" type="ORF">GGX14DRAFT_557572</name>
</gene>
<name>A0AAD6YLD6_9AGAR</name>
<dbReference type="EMBL" id="JARJCW010000006">
    <property type="protein sequence ID" value="KAJ7223003.1"/>
    <property type="molecule type" value="Genomic_DNA"/>
</dbReference>
<dbReference type="GO" id="GO:0006310">
    <property type="term" value="P:DNA recombination"/>
    <property type="evidence" value="ECO:0007669"/>
    <property type="project" value="UniProtKB-KW"/>
</dbReference>
<evidence type="ECO:0000256" key="1">
    <source>
        <dbReference type="ARBA" id="ARBA00023172"/>
    </source>
</evidence>
<keyword evidence="1" id="KW-0233">DNA recombination</keyword>
<sequence>MAVAVDRAAVAVAVATVNYENGKARREPRSVRVQLLLARLTAVEEATKAFRAFNIALGPPEDSTEQHDINMESRATVFHRYLDSRDARLPLNPYLWVRADGRVPTRAWFMTRFRRFIPDTAFAGQSLPAGGATALAEDGAAPHIIQAAGRWASDTFQVYIRKHPTLLQAMLHAQRAPRSTSSSSSSQPPSPPLPF</sequence>
<evidence type="ECO:0000313" key="4">
    <source>
        <dbReference type="Proteomes" id="UP001219525"/>
    </source>
</evidence>
<dbReference type="Gene3D" id="1.10.443.10">
    <property type="entry name" value="Intergrase catalytic core"/>
    <property type="match status" value="1"/>
</dbReference>
<feature type="region of interest" description="Disordered" evidence="2">
    <location>
        <begin position="171"/>
        <end position="195"/>
    </location>
</feature>
<protein>
    <submittedName>
        <fullName evidence="3">Uncharacterized protein</fullName>
    </submittedName>
</protein>
<dbReference type="InterPro" id="IPR011010">
    <property type="entry name" value="DNA_brk_join_enz"/>
</dbReference>
<accession>A0AAD6YLD6</accession>
<organism evidence="3 4">
    <name type="scientific">Mycena pura</name>
    <dbReference type="NCBI Taxonomy" id="153505"/>
    <lineage>
        <taxon>Eukaryota</taxon>
        <taxon>Fungi</taxon>
        <taxon>Dikarya</taxon>
        <taxon>Basidiomycota</taxon>
        <taxon>Agaricomycotina</taxon>
        <taxon>Agaricomycetes</taxon>
        <taxon>Agaricomycetidae</taxon>
        <taxon>Agaricales</taxon>
        <taxon>Marasmiineae</taxon>
        <taxon>Mycenaceae</taxon>
        <taxon>Mycena</taxon>
    </lineage>
</organism>
<comment type="caution">
    <text evidence="3">The sequence shown here is derived from an EMBL/GenBank/DDBJ whole genome shotgun (WGS) entry which is preliminary data.</text>
</comment>
<proteinExistence type="predicted"/>
<reference evidence="3" key="1">
    <citation type="submission" date="2023-03" db="EMBL/GenBank/DDBJ databases">
        <title>Massive genome expansion in bonnet fungi (Mycena s.s.) driven by repeated elements and novel gene families across ecological guilds.</title>
        <authorList>
            <consortium name="Lawrence Berkeley National Laboratory"/>
            <person name="Harder C.B."/>
            <person name="Miyauchi S."/>
            <person name="Viragh M."/>
            <person name="Kuo A."/>
            <person name="Thoen E."/>
            <person name="Andreopoulos B."/>
            <person name="Lu D."/>
            <person name="Skrede I."/>
            <person name="Drula E."/>
            <person name="Henrissat B."/>
            <person name="Morin E."/>
            <person name="Kohler A."/>
            <person name="Barry K."/>
            <person name="LaButti K."/>
            <person name="Morin E."/>
            <person name="Salamov A."/>
            <person name="Lipzen A."/>
            <person name="Mereny Z."/>
            <person name="Hegedus B."/>
            <person name="Baldrian P."/>
            <person name="Stursova M."/>
            <person name="Weitz H."/>
            <person name="Taylor A."/>
            <person name="Grigoriev I.V."/>
            <person name="Nagy L.G."/>
            <person name="Martin F."/>
            <person name="Kauserud H."/>
        </authorList>
    </citation>
    <scope>NUCLEOTIDE SEQUENCE</scope>
    <source>
        <strain evidence="3">9144</strain>
    </source>
</reference>
<dbReference type="GO" id="GO:0003677">
    <property type="term" value="F:DNA binding"/>
    <property type="evidence" value="ECO:0007669"/>
    <property type="project" value="InterPro"/>
</dbReference>
<feature type="compositionally biased region" description="Low complexity" evidence="2">
    <location>
        <begin position="177"/>
        <end position="187"/>
    </location>
</feature>
<dbReference type="InterPro" id="IPR013762">
    <property type="entry name" value="Integrase-like_cat_sf"/>
</dbReference>
<dbReference type="GO" id="GO:0015074">
    <property type="term" value="P:DNA integration"/>
    <property type="evidence" value="ECO:0007669"/>
    <property type="project" value="InterPro"/>
</dbReference>
<dbReference type="AlphaFoldDB" id="A0AAD6YLD6"/>
<evidence type="ECO:0000256" key="2">
    <source>
        <dbReference type="SAM" id="MobiDB-lite"/>
    </source>
</evidence>
<keyword evidence="4" id="KW-1185">Reference proteome</keyword>
<dbReference type="SUPFAM" id="SSF56349">
    <property type="entry name" value="DNA breaking-rejoining enzymes"/>
    <property type="match status" value="1"/>
</dbReference>